<evidence type="ECO:0000256" key="1">
    <source>
        <dbReference type="ARBA" id="ARBA00022679"/>
    </source>
</evidence>
<dbReference type="PANTHER" id="PTHR13707">
    <property type="entry name" value="KETOACID-COENZYME A TRANSFERASE"/>
    <property type="match status" value="1"/>
</dbReference>
<protein>
    <submittedName>
        <fullName evidence="2">Succinyl-CoA--3-ketoacid-CoA transferase</fullName>
    </submittedName>
</protein>
<dbReference type="AlphaFoldDB" id="A0A9D2MMR7"/>
<dbReference type="InterPro" id="IPR004165">
    <property type="entry name" value="CoA_trans_fam_I"/>
</dbReference>
<dbReference type="InterPro" id="IPR004164">
    <property type="entry name" value="CoA_transf_AS"/>
</dbReference>
<dbReference type="GO" id="GO:0008410">
    <property type="term" value="F:CoA-transferase activity"/>
    <property type="evidence" value="ECO:0007669"/>
    <property type="project" value="InterPro"/>
</dbReference>
<gene>
    <name evidence="2" type="ORF">H9712_08850</name>
</gene>
<dbReference type="SUPFAM" id="SSF100950">
    <property type="entry name" value="NagB/RpiA/CoA transferase-like"/>
    <property type="match status" value="1"/>
</dbReference>
<proteinExistence type="predicted"/>
<sequence length="216" mass="22590">MDNRNFIAKRAAAYFKPGDVVNLGIGIPSLCGSYAAEGVLFQSENGFIGIGATVNEGLMMNERFVNAGGVNFIPVPGASAFDVAMSFGVIRSGRLAATVLGGLQVSANGDLANWASPGRAFGMGGAMDLCNGARKVIVAMDLVAKNGAPKVVNQCTMPLTAIRCVDHIVTDRCVINVTPEGLVLAEIRKGHTVEEIQAAVEPKLLVAPDLIEMEED</sequence>
<dbReference type="SMART" id="SM00882">
    <property type="entry name" value="CoA_trans"/>
    <property type="match status" value="1"/>
</dbReference>
<keyword evidence="1 2" id="KW-0808">Transferase</keyword>
<reference evidence="2" key="1">
    <citation type="journal article" date="2021" name="PeerJ">
        <title>Extensive microbial diversity within the chicken gut microbiome revealed by metagenomics and culture.</title>
        <authorList>
            <person name="Gilroy R."/>
            <person name="Ravi A."/>
            <person name="Getino M."/>
            <person name="Pursley I."/>
            <person name="Horton D.L."/>
            <person name="Alikhan N.F."/>
            <person name="Baker D."/>
            <person name="Gharbi K."/>
            <person name="Hall N."/>
            <person name="Watson M."/>
            <person name="Adriaenssens E.M."/>
            <person name="Foster-Nyarko E."/>
            <person name="Jarju S."/>
            <person name="Secka A."/>
            <person name="Antonio M."/>
            <person name="Oren A."/>
            <person name="Chaudhuri R.R."/>
            <person name="La Ragione R."/>
            <person name="Hildebrand F."/>
            <person name="Pallen M.J."/>
        </authorList>
    </citation>
    <scope>NUCLEOTIDE SEQUENCE</scope>
    <source>
        <strain evidence="2">CHK192-8294</strain>
    </source>
</reference>
<evidence type="ECO:0000313" key="2">
    <source>
        <dbReference type="EMBL" id="HJB81082.1"/>
    </source>
</evidence>
<dbReference type="Pfam" id="PF01144">
    <property type="entry name" value="CoA_trans"/>
    <property type="match status" value="1"/>
</dbReference>
<dbReference type="Gene3D" id="3.40.1080.10">
    <property type="entry name" value="Glutaconate Coenzyme A-transferase"/>
    <property type="match status" value="1"/>
</dbReference>
<dbReference type="PROSITE" id="PS01274">
    <property type="entry name" value="COA_TRANSF_2"/>
    <property type="match status" value="1"/>
</dbReference>
<organism evidence="2 3">
    <name type="scientific">Candidatus Flavonifractor intestinigallinarum</name>
    <dbReference type="NCBI Taxonomy" id="2838586"/>
    <lineage>
        <taxon>Bacteria</taxon>
        <taxon>Bacillati</taxon>
        <taxon>Bacillota</taxon>
        <taxon>Clostridia</taxon>
        <taxon>Eubacteriales</taxon>
        <taxon>Oscillospiraceae</taxon>
        <taxon>Flavonifractor</taxon>
    </lineage>
</organism>
<dbReference type="EMBL" id="DWXO01000083">
    <property type="protein sequence ID" value="HJB81082.1"/>
    <property type="molecule type" value="Genomic_DNA"/>
</dbReference>
<name>A0A9D2MMR7_9FIRM</name>
<accession>A0A9D2MMR7</accession>
<dbReference type="InterPro" id="IPR037171">
    <property type="entry name" value="NagB/RpiA_transferase-like"/>
</dbReference>
<evidence type="ECO:0000313" key="3">
    <source>
        <dbReference type="Proteomes" id="UP000823921"/>
    </source>
</evidence>
<dbReference type="Proteomes" id="UP000823921">
    <property type="component" value="Unassembled WGS sequence"/>
</dbReference>
<comment type="caution">
    <text evidence="2">The sequence shown here is derived from an EMBL/GenBank/DDBJ whole genome shotgun (WGS) entry which is preliminary data.</text>
</comment>
<dbReference type="PANTHER" id="PTHR13707:SF60">
    <property type="entry name" value="ACETATE COA-TRANSFERASE SUBUNIT ALPHA"/>
    <property type="match status" value="1"/>
</dbReference>
<reference evidence="2" key="2">
    <citation type="submission" date="2021-04" db="EMBL/GenBank/DDBJ databases">
        <authorList>
            <person name="Gilroy R."/>
        </authorList>
    </citation>
    <scope>NUCLEOTIDE SEQUENCE</scope>
    <source>
        <strain evidence="2">CHK192-8294</strain>
    </source>
</reference>